<keyword evidence="1" id="KW-0175">Coiled coil</keyword>
<sequence>MGVKTVSPVCDGDSTTLSRPQRLERYDSQRLTSGISTWRGVGESARSAAADGLPLVSVQLDRSEESAASGAHMIPTARVAAHRPVRIAFSLNDAPDADPQGDAVPSAFPDLDQQLQPLPPCHGNKESMQVFRQHCRIADEYHEVNREIARLQERKKELLARLDRAEKENVDAAQLGREYAALSEENRALRRAQAQCVEQLEKLRLQYHKRQGSS</sequence>
<dbReference type="PANTHER" id="PTHR47140">
    <property type="entry name" value="MAP3K7 C-TERMINAL-LIKE PROTEIN"/>
    <property type="match status" value="1"/>
</dbReference>
<reference evidence="3" key="2">
    <citation type="submission" date="2025-08" db="UniProtKB">
        <authorList>
            <consortium name="Ensembl"/>
        </authorList>
    </citation>
    <scope>IDENTIFICATION</scope>
    <source>
        <strain evidence="3">Glennie</strain>
    </source>
</reference>
<protein>
    <recommendedName>
        <fullName evidence="5">MAP3K7 C-terminal like</fullName>
    </recommendedName>
</protein>
<dbReference type="PANTHER" id="PTHR47140:SF1">
    <property type="entry name" value="MAP3K7 C-TERMINAL-LIKE PROTEIN"/>
    <property type="match status" value="1"/>
</dbReference>
<dbReference type="AlphaFoldDB" id="A0A6I8PE14"/>
<accession>A0A6I8PE14</accession>
<dbReference type="FunCoup" id="A0A6I8PE14">
    <property type="interactions" value="1484"/>
</dbReference>
<name>A0A6I8PE14_ORNAN</name>
<dbReference type="Ensembl" id="ENSOANT00000057558.1">
    <property type="protein sequence ID" value="ENSOANP00000052150.1"/>
    <property type="gene ID" value="ENSOANG00000041755.1"/>
</dbReference>
<gene>
    <name evidence="3" type="primary">MAP3K7CL</name>
</gene>
<keyword evidence="4" id="KW-1185">Reference proteome</keyword>
<dbReference type="InterPro" id="IPR042800">
    <property type="entry name" value="Map3k7cl"/>
</dbReference>
<dbReference type="Proteomes" id="UP000002279">
    <property type="component" value="Chromosome 17"/>
</dbReference>
<feature type="region of interest" description="Disordered" evidence="2">
    <location>
        <begin position="1"/>
        <end position="20"/>
    </location>
</feature>
<evidence type="ECO:0000313" key="3">
    <source>
        <dbReference type="Ensembl" id="ENSOANP00000052150.1"/>
    </source>
</evidence>
<reference evidence="3 4" key="1">
    <citation type="journal article" date="2008" name="Nature">
        <title>Genome analysis of the platypus reveals unique signatures of evolution.</title>
        <authorList>
            <person name="Warren W.C."/>
            <person name="Hillier L.W."/>
            <person name="Marshall Graves J.A."/>
            <person name="Birney E."/>
            <person name="Ponting C.P."/>
            <person name="Grutzner F."/>
            <person name="Belov K."/>
            <person name="Miller W."/>
            <person name="Clarke L."/>
            <person name="Chinwalla A.T."/>
            <person name="Yang S.P."/>
            <person name="Heger A."/>
            <person name="Locke D.P."/>
            <person name="Miethke P."/>
            <person name="Waters P.D."/>
            <person name="Veyrunes F."/>
            <person name="Fulton L."/>
            <person name="Fulton B."/>
            <person name="Graves T."/>
            <person name="Wallis J."/>
            <person name="Puente X.S."/>
            <person name="Lopez-Otin C."/>
            <person name="Ordonez G.R."/>
            <person name="Eichler E.E."/>
            <person name="Chen L."/>
            <person name="Cheng Z."/>
            <person name="Deakin J.E."/>
            <person name="Alsop A."/>
            <person name="Thompson K."/>
            <person name="Kirby P."/>
            <person name="Papenfuss A.T."/>
            <person name="Wakefield M.J."/>
            <person name="Olender T."/>
            <person name="Lancet D."/>
            <person name="Huttley G.A."/>
            <person name="Smit A.F."/>
            <person name="Pask A."/>
            <person name="Temple-Smith P."/>
            <person name="Batzer M.A."/>
            <person name="Walker J.A."/>
            <person name="Konkel M.K."/>
            <person name="Harris R.S."/>
            <person name="Whittington C.M."/>
            <person name="Wong E.S."/>
            <person name="Gemmell N.J."/>
            <person name="Buschiazzo E."/>
            <person name="Vargas Jentzsch I.M."/>
            <person name="Merkel A."/>
            <person name="Schmitz J."/>
            <person name="Zemann A."/>
            <person name="Churakov G."/>
            <person name="Kriegs J.O."/>
            <person name="Brosius J."/>
            <person name="Murchison E.P."/>
            <person name="Sachidanandam R."/>
            <person name="Smith C."/>
            <person name="Hannon G.J."/>
            <person name="Tsend-Ayush E."/>
            <person name="McMillan D."/>
            <person name="Attenborough R."/>
            <person name="Rens W."/>
            <person name="Ferguson-Smith M."/>
            <person name="Lefevre C.M."/>
            <person name="Sharp J.A."/>
            <person name="Nicholas K.R."/>
            <person name="Ray D.A."/>
            <person name="Kube M."/>
            <person name="Reinhardt R."/>
            <person name="Pringle T.H."/>
            <person name="Taylor J."/>
            <person name="Jones R.C."/>
            <person name="Nixon B."/>
            <person name="Dacheux J.L."/>
            <person name="Niwa H."/>
            <person name="Sekita Y."/>
            <person name="Huang X."/>
            <person name="Stark A."/>
            <person name="Kheradpour P."/>
            <person name="Kellis M."/>
            <person name="Flicek P."/>
            <person name="Chen Y."/>
            <person name="Webber C."/>
            <person name="Hardison R."/>
            <person name="Nelson J."/>
            <person name="Hallsworth-Pepin K."/>
            <person name="Delehaunty K."/>
            <person name="Markovic C."/>
            <person name="Minx P."/>
            <person name="Feng Y."/>
            <person name="Kremitzki C."/>
            <person name="Mitreva M."/>
            <person name="Glasscock J."/>
            <person name="Wylie T."/>
            <person name="Wohldmann P."/>
            <person name="Thiru P."/>
            <person name="Nhan M.N."/>
            <person name="Pohl C.S."/>
            <person name="Smith S.M."/>
            <person name="Hou S."/>
            <person name="Nefedov M."/>
            <person name="de Jong P.J."/>
            <person name="Renfree M.B."/>
            <person name="Mardis E.R."/>
            <person name="Wilson R.K."/>
        </authorList>
    </citation>
    <scope>NUCLEOTIDE SEQUENCE [LARGE SCALE GENOMIC DNA]</scope>
    <source>
        <strain evidence="3 4">Glennie</strain>
    </source>
</reference>
<evidence type="ECO:0000313" key="4">
    <source>
        <dbReference type="Proteomes" id="UP000002279"/>
    </source>
</evidence>
<proteinExistence type="predicted"/>
<evidence type="ECO:0008006" key="5">
    <source>
        <dbReference type="Google" id="ProtNLM"/>
    </source>
</evidence>
<dbReference type="Bgee" id="ENSOANG00000041755">
    <property type="expression patterns" value="Expressed in ovary and 4 other cell types or tissues"/>
</dbReference>
<dbReference type="GeneTree" id="ENSGT00940000164659"/>
<evidence type="ECO:0000256" key="2">
    <source>
        <dbReference type="SAM" id="MobiDB-lite"/>
    </source>
</evidence>
<dbReference type="InParanoid" id="A0A6I8PE14"/>
<organism evidence="3 4">
    <name type="scientific">Ornithorhynchus anatinus</name>
    <name type="common">Duckbill platypus</name>
    <dbReference type="NCBI Taxonomy" id="9258"/>
    <lineage>
        <taxon>Eukaryota</taxon>
        <taxon>Metazoa</taxon>
        <taxon>Chordata</taxon>
        <taxon>Craniata</taxon>
        <taxon>Vertebrata</taxon>
        <taxon>Euteleostomi</taxon>
        <taxon>Mammalia</taxon>
        <taxon>Monotremata</taxon>
        <taxon>Ornithorhynchidae</taxon>
        <taxon>Ornithorhynchus</taxon>
    </lineage>
</organism>
<evidence type="ECO:0000256" key="1">
    <source>
        <dbReference type="SAM" id="Coils"/>
    </source>
</evidence>
<feature type="coiled-coil region" evidence="1">
    <location>
        <begin position="141"/>
        <end position="206"/>
    </location>
</feature>
<reference evidence="3" key="3">
    <citation type="submission" date="2025-09" db="UniProtKB">
        <authorList>
            <consortium name="Ensembl"/>
        </authorList>
    </citation>
    <scope>IDENTIFICATION</scope>
    <source>
        <strain evidence="3">Glennie</strain>
    </source>
</reference>